<proteinExistence type="predicted"/>
<protein>
    <submittedName>
        <fullName evidence="1">Uncharacterized protein</fullName>
    </submittedName>
</protein>
<dbReference type="Proteomes" id="UP000827892">
    <property type="component" value="Chromosome I"/>
</dbReference>
<dbReference type="AlphaFoldDB" id="A0AAE9DWJ4"/>
<dbReference type="EMBL" id="CP090891">
    <property type="protein sequence ID" value="ULU13248.1"/>
    <property type="molecule type" value="Genomic_DNA"/>
</dbReference>
<reference evidence="1 2" key="1">
    <citation type="submission" date="2022-05" db="EMBL/GenBank/DDBJ databases">
        <title>Chromosome-level reference genomes for two strains of Caenorhabditis briggsae: an improved platform for comparative genomics.</title>
        <authorList>
            <person name="Stevens L."/>
            <person name="Andersen E.C."/>
        </authorList>
    </citation>
    <scope>NUCLEOTIDE SEQUENCE [LARGE SCALE GENOMIC DNA]</scope>
    <source>
        <strain evidence="1">QX1410_ONT</strain>
        <tissue evidence="1">Whole-organism</tissue>
    </source>
</reference>
<organism evidence="1 2">
    <name type="scientific">Caenorhabditis briggsae</name>
    <dbReference type="NCBI Taxonomy" id="6238"/>
    <lineage>
        <taxon>Eukaryota</taxon>
        <taxon>Metazoa</taxon>
        <taxon>Ecdysozoa</taxon>
        <taxon>Nematoda</taxon>
        <taxon>Chromadorea</taxon>
        <taxon>Rhabditida</taxon>
        <taxon>Rhabditina</taxon>
        <taxon>Rhabditomorpha</taxon>
        <taxon>Rhabditoidea</taxon>
        <taxon>Rhabditidae</taxon>
        <taxon>Peloderinae</taxon>
        <taxon>Caenorhabditis</taxon>
    </lineage>
</organism>
<name>A0AAE9DWJ4_CAEBR</name>
<accession>A0AAE9DWJ4</accession>
<gene>
    <name evidence="1" type="ORF">L3Y34_016031</name>
</gene>
<sequence>MSWINYIPVLGTAKGVVQCIKGDTEEGVQAMKDSVKIPVITTYVTFMQRFSKLRRYDFGVPDPYKSS</sequence>
<evidence type="ECO:0000313" key="1">
    <source>
        <dbReference type="EMBL" id="ULU13248.1"/>
    </source>
</evidence>
<evidence type="ECO:0000313" key="2">
    <source>
        <dbReference type="Proteomes" id="UP000827892"/>
    </source>
</evidence>